<name>A0ACC2UEY3_9FUNG</name>
<dbReference type="EMBL" id="QTSX02000772">
    <property type="protein sequence ID" value="KAJ9085281.1"/>
    <property type="molecule type" value="Genomic_DNA"/>
</dbReference>
<evidence type="ECO:0000313" key="2">
    <source>
        <dbReference type="Proteomes" id="UP001165960"/>
    </source>
</evidence>
<proteinExistence type="predicted"/>
<keyword evidence="2" id="KW-1185">Reference proteome</keyword>
<gene>
    <name evidence="1" type="ORF">DSO57_1015666</name>
</gene>
<comment type="caution">
    <text evidence="1">The sequence shown here is derived from an EMBL/GenBank/DDBJ whole genome shotgun (WGS) entry which is preliminary data.</text>
</comment>
<protein>
    <submittedName>
        <fullName evidence="1">Uncharacterized protein</fullName>
    </submittedName>
</protein>
<organism evidence="1 2">
    <name type="scientific">Entomophthora muscae</name>
    <dbReference type="NCBI Taxonomy" id="34485"/>
    <lineage>
        <taxon>Eukaryota</taxon>
        <taxon>Fungi</taxon>
        <taxon>Fungi incertae sedis</taxon>
        <taxon>Zoopagomycota</taxon>
        <taxon>Entomophthoromycotina</taxon>
        <taxon>Entomophthoromycetes</taxon>
        <taxon>Entomophthorales</taxon>
        <taxon>Entomophthoraceae</taxon>
        <taxon>Entomophthora</taxon>
    </lineage>
</organism>
<reference evidence="1" key="1">
    <citation type="submission" date="2022-04" db="EMBL/GenBank/DDBJ databases">
        <title>Genome of the entomopathogenic fungus Entomophthora muscae.</title>
        <authorList>
            <person name="Elya C."/>
            <person name="Lovett B.R."/>
            <person name="Lee E."/>
            <person name="Macias A.M."/>
            <person name="Hajek A.E."/>
            <person name="De Bivort B.L."/>
            <person name="Kasson M.T."/>
            <person name="De Fine Licht H.H."/>
            <person name="Stajich J.E."/>
        </authorList>
    </citation>
    <scope>NUCLEOTIDE SEQUENCE</scope>
    <source>
        <strain evidence="1">Berkeley</strain>
    </source>
</reference>
<dbReference type="Proteomes" id="UP001165960">
    <property type="component" value="Unassembled WGS sequence"/>
</dbReference>
<accession>A0ACC2UEY3</accession>
<evidence type="ECO:0000313" key="1">
    <source>
        <dbReference type="EMBL" id="KAJ9085281.1"/>
    </source>
</evidence>
<sequence>MGFLPLGGQLIVQGILGPDTEPVEASNDIVAEPCHDWLRELNWNVSHSHREGYRLISDGHPTGVGHTYCLEATGYLV</sequence>